<dbReference type="Gene3D" id="3.40.50.300">
    <property type="entry name" value="P-loop containing nucleotide triphosphate hydrolases"/>
    <property type="match status" value="1"/>
</dbReference>
<evidence type="ECO:0000256" key="2">
    <source>
        <dbReference type="ARBA" id="ARBA00022448"/>
    </source>
</evidence>
<dbReference type="PANTHER" id="PTHR43335">
    <property type="entry name" value="ABC TRANSPORTER, ATP-BINDING PROTEIN"/>
    <property type="match status" value="1"/>
</dbReference>
<dbReference type="InterPro" id="IPR017871">
    <property type="entry name" value="ABC_transporter-like_CS"/>
</dbReference>
<dbReference type="Pfam" id="PF00005">
    <property type="entry name" value="ABC_tran"/>
    <property type="match status" value="1"/>
</dbReference>
<accession>A0ABQ4D2P2</accession>
<reference evidence="6 7" key="1">
    <citation type="submission" date="2021-01" db="EMBL/GenBank/DDBJ databases">
        <title>Whole genome shotgun sequence of Asanoa siamensis NBRC 107932.</title>
        <authorList>
            <person name="Komaki H."/>
            <person name="Tamura T."/>
        </authorList>
    </citation>
    <scope>NUCLEOTIDE SEQUENCE [LARGE SCALE GENOMIC DNA]</scope>
    <source>
        <strain evidence="6 7">NBRC 107932</strain>
    </source>
</reference>
<evidence type="ECO:0000313" key="7">
    <source>
        <dbReference type="Proteomes" id="UP000604117"/>
    </source>
</evidence>
<dbReference type="InterPro" id="IPR003439">
    <property type="entry name" value="ABC_transporter-like_ATP-bd"/>
</dbReference>
<protein>
    <submittedName>
        <fullName evidence="6">ABC transporter ATP-binding protein</fullName>
    </submittedName>
</protein>
<proteinExistence type="inferred from homology"/>
<dbReference type="SUPFAM" id="SSF52540">
    <property type="entry name" value="P-loop containing nucleoside triphosphate hydrolases"/>
    <property type="match status" value="1"/>
</dbReference>
<keyword evidence="2" id="KW-0813">Transport</keyword>
<dbReference type="InterPro" id="IPR027417">
    <property type="entry name" value="P-loop_NTPase"/>
</dbReference>
<dbReference type="GO" id="GO:0005524">
    <property type="term" value="F:ATP binding"/>
    <property type="evidence" value="ECO:0007669"/>
    <property type="project" value="UniProtKB-KW"/>
</dbReference>
<keyword evidence="4 6" id="KW-0067">ATP-binding</keyword>
<keyword evidence="3" id="KW-0547">Nucleotide-binding</keyword>
<comment type="caution">
    <text evidence="6">The sequence shown here is derived from an EMBL/GenBank/DDBJ whole genome shotgun (WGS) entry which is preliminary data.</text>
</comment>
<sequence length="218" mass="23342">MGAPSGLLEELIAVSALTVEGLTRRFGNLVVLDDVNFRVEPGQVGAVLGANGSGKTTLLRCVVGADRPDEGVVTVGGQRIYETDAWARSIMAAALDDIDFFPDLSVAEHLALLAYAHGDGGDPVEEVLVELGLAPARDQLPITLSSGQRRRLALASCLVRPRQVLILDEPEQRLDVDGRAWLTDRLRREKESGTVVLMASHDNELVDAVADVRIGIGE</sequence>
<dbReference type="PANTHER" id="PTHR43335:SF4">
    <property type="entry name" value="ABC TRANSPORTER, ATP-BINDING PROTEIN"/>
    <property type="match status" value="1"/>
</dbReference>
<dbReference type="CDD" id="cd03230">
    <property type="entry name" value="ABC_DR_subfamily_A"/>
    <property type="match status" value="1"/>
</dbReference>
<dbReference type="SMART" id="SM00382">
    <property type="entry name" value="AAA"/>
    <property type="match status" value="1"/>
</dbReference>
<dbReference type="EMBL" id="BONE01000094">
    <property type="protein sequence ID" value="GIF77543.1"/>
    <property type="molecule type" value="Genomic_DNA"/>
</dbReference>
<dbReference type="InterPro" id="IPR003593">
    <property type="entry name" value="AAA+_ATPase"/>
</dbReference>
<keyword evidence="7" id="KW-1185">Reference proteome</keyword>
<feature type="domain" description="ABC transporter" evidence="5">
    <location>
        <begin position="17"/>
        <end position="218"/>
    </location>
</feature>
<evidence type="ECO:0000313" key="6">
    <source>
        <dbReference type="EMBL" id="GIF77543.1"/>
    </source>
</evidence>
<organism evidence="6 7">
    <name type="scientific">Asanoa siamensis</name>
    <dbReference type="NCBI Taxonomy" id="926357"/>
    <lineage>
        <taxon>Bacteria</taxon>
        <taxon>Bacillati</taxon>
        <taxon>Actinomycetota</taxon>
        <taxon>Actinomycetes</taxon>
        <taxon>Micromonosporales</taxon>
        <taxon>Micromonosporaceae</taxon>
        <taxon>Asanoa</taxon>
    </lineage>
</organism>
<evidence type="ECO:0000256" key="1">
    <source>
        <dbReference type="ARBA" id="ARBA00005417"/>
    </source>
</evidence>
<evidence type="ECO:0000259" key="5">
    <source>
        <dbReference type="PROSITE" id="PS50893"/>
    </source>
</evidence>
<dbReference type="PROSITE" id="PS50893">
    <property type="entry name" value="ABC_TRANSPORTER_2"/>
    <property type="match status" value="1"/>
</dbReference>
<name>A0ABQ4D2P2_9ACTN</name>
<dbReference type="PROSITE" id="PS00211">
    <property type="entry name" value="ABC_TRANSPORTER_1"/>
    <property type="match status" value="1"/>
</dbReference>
<dbReference type="Proteomes" id="UP000604117">
    <property type="component" value="Unassembled WGS sequence"/>
</dbReference>
<gene>
    <name evidence="6" type="ORF">Asi02nite_70610</name>
</gene>
<comment type="similarity">
    <text evidence="1">Belongs to the ABC transporter superfamily.</text>
</comment>
<evidence type="ECO:0000256" key="3">
    <source>
        <dbReference type="ARBA" id="ARBA00022741"/>
    </source>
</evidence>
<evidence type="ECO:0000256" key="4">
    <source>
        <dbReference type="ARBA" id="ARBA00022840"/>
    </source>
</evidence>